<name>A0ABU0MY99_9FIRM</name>
<gene>
    <name evidence="2" type="ORF">QOZ92_000997</name>
</gene>
<evidence type="ECO:0000256" key="1">
    <source>
        <dbReference type="SAM" id="Phobius"/>
    </source>
</evidence>
<sequence length="48" mass="5589">MRTIIETIKESFRKRIANMFISLGTVGIECCCIAFHYEPEIPNELLEK</sequence>
<dbReference type="InterPro" id="IPR009229">
    <property type="entry name" value="AgrD"/>
</dbReference>
<dbReference type="EMBL" id="JAUSWG010000003">
    <property type="protein sequence ID" value="MDQ0555884.1"/>
    <property type="molecule type" value="Genomic_DNA"/>
</dbReference>
<comment type="caution">
    <text evidence="2">The sequence shown here is derived from an EMBL/GenBank/DDBJ whole genome shotgun (WGS) entry which is preliminary data.</text>
</comment>
<keyword evidence="3" id="KW-1185">Reference proteome</keyword>
<dbReference type="NCBIfam" id="TIGR04223">
    <property type="entry name" value="quorum_AgrD"/>
    <property type="match status" value="1"/>
</dbReference>
<reference evidence="2 3" key="1">
    <citation type="submission" date="2023-07" db="EMBL/GenBank/DDBJ databases">
        <title>Genomic Encyclopedia of Type Strains, Phase IV (KMG-IV): sequencing the most valuable type-strain genomes for metagenomic binning, comparative biology and taxonomic classification.</title>
        <authorList>
            <person name="Goeker M."/>
        </authorList>
    </citation>
    <scope>NUCLEOTIDE SEQUENCE [LARGE SCALE GENOMIC DNA]</scope>
    <source>
        <strain evidence="2 3">DSM 15049</strain>
    </source>
</reference>
<protein>
    <submittedName>
        <fullName evidence="2">Cyclic lactone autoinducer peptide</fullName>
    </submittedName>
</protein>
<proteinExistence type="predicted"/>
<feature type="transmembrane region" description="Helical" evidence="1">
    <location>
        <begin position="16"/>
        <end position="37"/>
    </location>
</feature>
<dbReference type="Proteomes" id="UP001232584">
    <property type="component" value="Unassembled WGS sequence"/>
</dbReference>
<accession>A0ABU0MY99</accession>
<evidence type="ECO:0000313" key="2">
    <source>
        <dbReference type="EMBL" id="MDQ0555884.1"/>
    </source>
</evidence>
<evidence type="ECO:0000313" key="3">
    <source>
        <dbReference type="Proteomes" id="UP001232584"/>
    </source>
</evidence>
<dbReference type="RefSeq" id="WP_307503989.1">
    <property type="nucleotide sequence ID" value="NZ_BAAACE010000001.1"/>
</dbReference>
<keyword evidence="1" id="KW-0812">Transmembrane</keyword>
<keyword evidence="1" id="KW-0472">Membrane</keyword>
<keyword evidence="1" id="KW-1133">Transmembrane helix</keyword>
<organism evidence="2 3">
    <name type="scientific">Paraclostridium ghonii</name>
    <dbReference type="NCBI Taxonomy" id="29358"/>
    <lineage>
        <taxon>Bacteria</taxon>
        <taxon>Bacillati</taxon>
        <taxon>Bacillota</taxon>
        <taxon>Clostridia</taxon>
        <taxon>Peptostreptococcales</taxon>
        <taxon>Peptostreptococcaceae</taxon>
        <taxon>Paraclostridium</taxon>
    </lineage>
</organism>